<feature type="region of interest" description="Disordered" evidence="1">
    <location>
        <begin position="193"/>
        <end position="243"/>
    </location>
</feature>
<dbReference type="EMBL" id="BAABIA010000003">
    <property type="protein sequence ID" value="GAA5137525.1"/>
    <property type="molecule type" value="Genomic_DNA"/>
</dbReference>
<protein>
    <submittedName>
        <fullName evidence="2">Uncharacterized protein</fullName>
    </submittedName>
</protein>
<organism evidence="2 3">
    <name type="scientific">Prosthecobacter algae</name>
    <dbReference type="NCBI Taxonomy" id="1144682"/>
    <lineage>
        <taxon>Bacteria</taxon>
        <taxon>Pseudomonadati</taxon>
        <taxon>Verrucomicrobiota</taxon>
        <taxon>Verrucomicrobiia</taxon>
        <taxon>Verrucomicrobiales</taxon>
        <taxon>Verrucomicrobiaceae</taxon>
        <taxon>Prosthecobacter</taxon>
    </lineage>
</organism>
<proteinExistence type="predicted"/>
<reference evidence="3" key="1">
    <citation type="journal article" date="2019" name="Int. J. Syst. Evol. Microbiol.">
        <title>The Global Catalogue of Microorganisms (GCM) 10K type strain sequencing project: providing services to taxonomists for standard genome sequencing and annotation.</title>
        <authorList>
            <consortium name="The Broad Institute Genomics Platform"/>
            <consortium name="The Broad Institute Genome Sequencing Center for Infectious Disease"/>
            <person name="Wu L."/>
            <person name="Ma J."/>
        </authorList>
    </citation>
    <scope>NUCLEOTIDE SEQUENCE [LARGE SCALE GENOMIC DNA]</scope>
    <source>
        <strain evidence="3">JCM 18053</strain>
    </source>
</reference>
<evidence type="ECO:0000256" key="1">
    <source>
        <dbReference type="SAM" id="MobiDB-lite"/>
    </source>
</evidence>
<keyword evidence="3" id="KW-1185">Reference proteome</keyword>
<dbReference type="Proteomes" id="UP001499852">
    <property type="component" value="Unassembled WGS sequence"/>
</dbReference>
<evidence type="ECO:0000313" key="3">
    <source>
        <dbReference type="Proteomes" id="UP001499852"/>
    </source>
</evidence>
<feature type="compositionally biased region" description="Basic residues" evidence="1">
    <location>
        <begin position="202"/>
        <end position="214"/>
    </location>
</feature>
<sequence>MKTTRYMTPLSKVQITQLCALASKAFKAAQARGALDDGMTAEQYRREGQMEAAQVASLKEANQGHYLEIRGKWWTVIGNLERAFYDFLNAGPENEARRQMAWRLAGQVSALADTLATNAHDKATNEAIRALRPEEQLPEIPRMSAEEAARQAWAYTRSIAVARFAGRSMESLDPDQLEQLGFTIINRTSAKRGVGDSWTRNKSQRRSKTSKKALKSFSTADQGRRGHVAPSMPDLAESGSDRL</sequence>
<name>A0ABP9NZ28_9BACT</name>
<evidence type="ECO:0000313" key="2">
    <source>
        <dbReference type="EMBL" id="GAA5137525.1"/>
    </source>
</evidence>
<accession>A0ABP9NZ28</accession>
<comment type="caution">
    <text evidence="2">The sequence shown here is derived from an EMBL/GenBank/DDBJ whole genome shotgun (WGS) entry which is preliminary data.</text>
</comment>
<gene>
    <name evidence="2" type="ORF">GCM10023213_14400</name>
</gene>